<protein>
    <submittedName>
        <fullName evidence="1">Uncharacterized protein</fullName>
    </submittedName>
</protein>
<reference evidence="1" key="1">
    <citation type="submission" date="2022-07" db="EMBL/GenBank/DDBJ databases">
        <title>Phylogenomic reconstructions and comparative analyses of Kickxellomycotina fungi.</title>
        <authorList>
            <person name="Reynolds N.K."/>
            <person name="Stajich J.E."/>
            <person name="Barry K."/>
            <person name="Grigoriev I.V."/>
            <person name="Crous P."/>
            <person name="Smith M.E."/>
        </authorList>
    </citation>
    <scope>NUCLEOTIDE SEQUENCE</scope>
    <source>
        <strain evidence="1">CBS 190363</strain>
    </source>
</reference>
<dbReference type="EMBL" id="JANBVB010000033">
    <property type="protein sequence ID" value="KAJ2899223.1"/>
    <property type="molecule type" value="Genomic_DNA"/>
</dbReference>
<proteinExistence type="predicted"/>
<evidence type="ECO:0000313" key="1">
    <source>
        <dbReference type="EMBL" id="KAJ2899223.1"/>
    </source>
</evidence>
<dbReference type="Proteomes" id="UP001139981">
    <property type="component" value="Unassembled WGS sequence"/>
</dbReference>
<evidence type="ECO:0000313" key="2">
    <source>
        <dbReference type="Proteomes" id="UP001139981"/>
    </source>
</evidence>
<organism evidence="1 2">
    <name type="scientific">Coemansia aciculifera</name>
    <dbReference type="NCBI Taxonomy" id="417176"/>
    <lineage>
        <taxon>Eukaryota</taxon>
        <taxon>Fungi</taxon>
        <taxon>Fungi incertae sedis</taxon>
        <taxon>Zoopagomycota</taxon>
        <taxon>Kickxellomycotina</taxon>
        <taxon>Kickxellomycetes</taxon>
        <taxon>Kickxellales</taxon>
        <taxon>Kickxellaceae</taxon>
        <taxon>Coemansia</taxon>
    </lineage>
</organism>
<gene>
    <name evidence="1" type="ORF">IWW38_001071</name>
</gene>
<comment type="caution">
    <text evidence="1">The sequence shown here is derived from an EMBL/GenBank/DDBJ whole genome shotgun (WGS) entry which is preliminary data.</text>
</comment>
<sequence length="1415" mass="155675">MLGLADSLNPEHIEENSTMIFDDDDDEFKFKEEVMATGVLSSPSSGAGFSLSQAPIRPECLLADDDVFVEVTPAEDIYGPDWRDLQFPMYRAPDDDITAASGCSGGSDLREEEAELLERQQNSQQCSNDLASSLQETEPLPPQSPSHTMEISPQQPQAMEVSPQPSPAQIIGSPQQSPAQIPVQQSPAQTPVQQSPALTPIQQPPIQTQTLTQTPHPPALSIGSPLLPVPDFDGLKELDRGYTGSRLTYVELVMQAWAHGHCQDGSTFASGEITLMSQLARQTHSALGKSLRSTCGLCLQKCTDTPTTRWRIVKENGAEPATTSNYDMISKMVATMAQYAALLPDALSPPTTDVTELTESRPRKRSAAVAASYSSSAAASYFSSAESMVSNNERLHPGLPPHLPLRTRPESSDRRRSTTTTRPNRTLRAKAKPLDVAESSTSNRPLAISMSPPTLAEPSTMDVDDAQSQPPPACVAPGKRVKCATATKKLSNKERREAAAATLARYEAAGRNIQDLLAGENTVVRIAPSDSNCPSLAELTAKPFVPIVLRSHDDEPAHFIVDCRVIAGVKPPNQVQGYHEFGVDDYFVPVIPDRWLDLQCTKYRRWCRDDAGCDKVDVTNVIDTRTCMSSVALGLIMCRGCVLRQSDCPCRFRYIRVLTRLDIVKAGSNATISRFIIAPMFVSQIDATSTSLIVRPATLSPAFGDFSESTTPPESWAELYALFMAAPTLLEMLVPILAVTAEPTAVIPATQIEYGTLDNYGCSAAPCVYRDLPPDNRQSCDYCGTSIMSLCYACCMCSAEMCIDCFADWNDAKDEPRVTSQHSSVTVSNSSNNNDPDDEDGSNIISISGSNRRYGYCKGFNGTEKLSLRVQAKHRKKQFFRASQFTAADIRQVLDKARGVVDLGSIYPELNQICSSGTISDTASEAFDAKMDRLERRTRDLYEHEAWEKPVLYVEPDELTTAEFSYLWQQGRVIVVRGLLDDLDSKIWKPEWWIENFGDEEVSILDCAQDAKPVGGGNWPLRNFYRLFDGSDKYAEHFTAPDTGPDQWEEHRACVRDGILKLKDWPPTEDFEKRLPSHFLNFMASLPFKDYTQRKGKFNLVNRLPAKFVPPDLGPKMYCAFGSNDGEGGVGTTNLHCDMADAVNIMAYAPPEFLEEHNIEVPGIWTRGDSNPRSNIAPSPSSQLTAVGAATWDIYPPEAIGHLRQYIGILREKPYTAECAGSVAAEFGDAIHSQETYLTHPQRQQFFEAYNHQCYRVYQIPGDAVFVPAGCAHQVCNNTSAVKVAMDFVSPERVKYSRQLTEDFRQLDSKHPRSNDLLQLGCILFWAFAGKQQQPPPPPKQPGSQPQPKQQRRGRPPAPSKSSSSKGKKPAPAPVAAPAPRSRRQSARSGSSAHPSRSASHSDDGNDIILDEDDE</sequence>
<name>A0ACC1M8A3_9FUNG</name>
<accession>A0ACC1M8A3</accession>
<keyword evidence="2" id="KW-1185">Reference proteome</keyword>